<evidence type="ECO:0000313" key="1">
    <source>
        <dbReference type="EMBL" id="THC99768.1"/>
    </source>
</evidence>
<accession>A0A4S3JWC1</accession>
<reference evidence="1 2" key="1">
    <citation type="submission" date="2019-03" db="EMBL/GenBank/DDBJ databases">
        <title>The genome sequence of a newly discovered highly antifungal drug resistant Aspergillus species, Aspergillus tanneri NIH 1004.</title>
        <authorList>
            <person name="Mounaud S."/>
            <person name="Singh I."/>
            <person name="Joardar V."/>
            <person name="Pakala S."/>
            <person name="Pakala S."/>
            <person name="Venepally P."/>
            <person name="Hoover J."/>
            <person name="Nierman W."/>
            <person name="Chung J."/>
            <person name="Losada L."/>
        </authorList>
    </citation>
    <scope>NUCLEOTIDE SEQUENCE [LARGE SCALE GENOMIC DNA]</scope>
    <source>
        <strain evidence="1 2">NIH1004</strain>
    </source>
</reference>
<proteinExistence type="predicted"/>
<comment type="caution">
    <text evidence="1">The sequence shown here is derived from an EMBL/GenBank/DDBJ whole genome shotgun (WGS) entry which is preliminary data.</text>
</comment>
<dbReference type="VEuPathDB" id="FungiDB:EYZ11_000698"/>
<dbReference type="EMBL" id="SOSA01000011">
    <property type="protein sequence ID" value="THC99768.1"/>
    <property type="molecule type" value="Genomic_DNA"/>
</dbReference>
<sequence length="20" mass="2071">MTAGQHTTGLHWPGFVGGNC</sequence>
<protein>
    <submittedName>
        <fullName evidence="1">Uncharacterized protein</fullName>
    </submittedName>
</protein>
<name>A0A4S3JWC1_9EURO</name>
<dbReference type="Proteomes" id="UP000308092">
    <property type="component" value="Unassembled WGS sequence"/>
</dbReference>
<organism evidence="1 2">
    <name type="scientific">Aspergillus tanneri</name>
    <dbReference type="NCBI Taxonomy" id="1220188"/>
    <lineage>
        <taxon>Eukaryota</taxon>
        <taxon>Fungi</taxon>
        <taxon>Dikarya</taxon>
        <taxon>Ascomycota</taxon>
        <taxon>Pezizomycotina</taxon>
        <taxon>Eurotiomycetes</taxon>
        <taxon>Eurotiomycetidae</taxon>
        <taxon>Eurotiales</taxon>
        <taxon>Aspergillaceae</taxon>
        <taxon>Aspergillus</taxon>
        <taxon>Aspergillus subgen. Circumdati</taxon>
    </lineage>
</organism>
<gene>
    <name evidence="1" type="ORF">EYZ11_000698</name>
</gene>
<dbReference type="AlphaFoldDB" id="A0A4S3JWC1"/>
<evidence type="ECO:0000313" key="2">
    <source>
        <dbReference type="Proteomes" id="UP000308092"/>
    </source>
</evidence>
<keyword evidence="2" id="KW-1185">Reference proteome</keyword>